<evidence type="ECO:0000256" key="5">
    <source>
        <dbReference type="ARBA" id="ARBA00022741"/>
    </source>
</evidence>
<evidence type="ECO:0000256" key="6">
    <source>
        <dbReference type="ARBA" id="ARBA00022840"/>
    </source>
</evidence>
<dbReference type="InterPro" id="IPR017871">
    <property type="entry name" value="ABC_transporter-like_CS"/>
</dbReference>
<dbReference type="PROSITE" id="PS50893">
    <property type="entry name" value="ABC_TRANSPORTER_2"/>
    <property type="match status" value="1"/>
</dbReference>
<evidence type="ECO:0000256" key="3">
    <source>
        <dbReference type="ARBA" id="ARBA00022475"/>
    </source>
</evidence>
<dbReference type="InterPro" id="IPR003439">
    <property type="entry name" value="ABC_transporter-like_ATP-bd"/>
</dbReference>
<dbReference type="GO" id="GO:0140359">
    <property type="term" value="F:ABC-type transporter activity"/>
    <property type="evidence" value="ECO:0007669"/>
    <property type="project" value="InterPro"/>
</dbReference>
<proteinExistence type="predicted"/>
<feature type="transmembrane region" description="Helical" evidence="10">
    <location>
        <begin position="109"/>
        <end position="126"/>
    </location>
</feature>
<dbReference type="FunFam" id="3.40.50.300:FF:000221">
    <property type="entry name" value="Multidrug ABC transporter ATP-binding protein"/>
    <property type="match status" value="1"/>
</dbReference>
<evidence type="ECO:0000256" key="9">
    <source>
        <dbReference type="SAM" id="MobiDB-lite"/>
    </source>
</evidence>
<feature type="transmembrane region" description="Helical" evidence="10">
    <location>
        <begin position="301"/>
        <end position="320"/>
    </location>
</feature>
<dbReference type="InterPro" id="IPR036640">
    <property type="entry name" value="ABC1_TM_sf"/>
</dbReference>
<protein>
    <submittedName>
        <fullName evidence="13">Carbohydrate ABC transporter</fullName>
    </submittedName>
</protein>
<dbReference type="GO" id="GO:0005886">
    <property type="term" value="C:plasma membrane"/>
    <property type="evidence" value="ECO:0007669"/>
    <property type="project" value="UniProtKB-SubCell"/>
</dbReference>
<dbReference type="Gene3D" id="3.40.50.300">
    <property type="entry name" value="P-loop containing nucleotide triphosphate hydrolases"/>
    <property type="match status" value="1"/>
</dbReference>
<keyword evidence="2" id="KW-0813">Transport</keyword>
<dbReference type="Pfam" id="PF00664">
    <property type="entry name" value="ABC_membrane"/>
    <property type="match status" value="1"/>
</dbReference>
<dbReference type="InterPro" id="IPR011527">
    <property type="entry name" value="ABC1_TM_dom"/>
</dbReference>
<feature type="compositionally biased region" description="Basic residues" evidence="9">
    <location>
        <begin position="1"/>
        <end position="10"/>
    </location>
</feature>
<feature type="region of interest" description="Disordered" evidence="9">
    <location>
        <begin position="640"/>
        <end position="683"/>
    </location>
</feature>
<evidence type="ECO:0000256" key="8">
    <source>
        <dbReference type="ARBA" id="ARBA00023136"/>
    </source>
</evidence>
<keyword evidence="8 10" id="KW-0472">Membrane</keyword>
<evidence type="ECO:0000256" key="1">
    <source>
        <dbReference type="ARBA" id="ARBA00004651"/>
    </source>
</evidence>
<dbReference type="EMBL" id="JEMB01003480">
    <property type="protein sequence ID" value="KYF72057.1"/>
    <property type="molecule type" value="Genomic_DNA"/>
</dbReference>
<feature type="region of interest" description="Disordered" evidence="9">
    <location>
        <begin position="1"/>
        <end position="32"/>
    </location>
</feature>
<feature type="transmembrane region" description="Helical" evidence="10">
    <location>
        <begin position="214"/>
        <end position="231"/>
    </location>
</feature>
<dbReference type="Proteomes" id="UP000075635">
    <property type="component" value="Unassembled WGS sequence"/>
</dbReference>
<accession>A0A150QVJ0</accession>
<feature type="transmembrane region" description="Helical" evidence="10">
    <location>
        <begin position="332"/>
        <end position="350"/>
    </location>
</feature>
<dbReference type="PROSITE" id="PS00211">
    <property type="entry name" value="ABC_TRANSPORTER_1"/>
    <property type="match status" value="1"/>
</dbReference>
<dbReference type="GO" id="GO:0016887">
    <property type="term" value="F:ATP hydrolysis activity"/>
    <property type="evidence" value="ECO:0007669"/>
    <property type="project" value="InterPro"/>
</dbReference>
<evidence type="ECO:0000256" key="2">
    <source>
        <dbReference type="ARBA" id="ARBA00022448"/>
    </source>
</evidence>
<dbReference type="GO" id="GO:0005524">
    <property type="term" value="F:ATP binding"/>
    <property type="evidence" value="ECO:0007669"/>
    <property type="project" value="UniProtKB-KW"/>
</dbReference>
<keyword evidence="5" id="KW-0547">Nucleotide-binding</keyword>
<dbReference type="SUPFAM" id="SSF52540">
    <property type="entry name" value="P-loop containing nucleoside triphosphate hydrolases"/>
    <property type="match status" value="1"/>
</dbReference>
<keyword evidence="4 10" id="KW-0812">Transmembrane</keyword>
<dbReference type="AlphaFoldDB" id="A0A150QVJ0"/>
<dbReference type="Gene3D" id="1.20.1560.10">
    <property type="entry name" value="ABC transporter type 1, transmembrane domain"/>
    <property type="match status" value="1"/>
</dbReference>
<reference evidence="13 14" key="1">
    <citation type="submission" date="2014-02" db="EMBL/GenBank/DDBJ databases">
        <title>The small core and large imbalanced accessory genome model reveals a collaborative survival strategy of Sorangium cellulosum strains in nature.</title>
        <authorList>
            <person name="Han K."/>
            <person name="Peng R."/>
            <person name="Blom J."/>
            <person name="Li Y.-Z."/>
        </authorList>
    </citation>
    <scope>NUCLEOTIDE SEQUENCE [LARGE SCALE GENOMIC DNA]</scope>
    <source>
        <strain evidence="13 14">So0011-07</strain>
    </source>
</reference>
<keyword evidence="3" id="KW-1003">Cell membrane</keyword>
<evidence type="ECO:0000256" key="10">
    <source>
        <dbReference type="SAM" id="Phobius"/>
    </source>
</evidence>
<dbReference type="PROSITE" id="PS50929">
    <property type="entry name" value="ABC_TM1F"/>
    <property type="match status" value="1"/>
</dbReference>
<organism evidence="13 14">
    <name type="scientific">Sorangium cellulosum</name>
    <name type="common">Polyangium cellulosum</name>
    <dbReference type="NCBI Taxonomy" id="56"/>
    <lineage>
        <taxon>Bacteria</taxon>
        <taxon>Pseudomonadati</taxon>
        <taxon>Myxococcota</taxon>
        <taxon>Polyangia</taxon>
        <taxon>Polyangiales</taxon>
        <taxon>Polyangiaceae</taxon>
        <taxon>Sorangium</taxon>
    </lineage>
</organism>
<dbReference type="Pfam" id="PF00005">
    <property type="entry name" value="ABC_tran"/>
    <property type="match status" value="1"/>
</dbReference>
<dbReference type="InterPro" id="IPR039421">
    <property type="entry name" value="Type_1_exporter"/>
</dbReference>
<evidence type="ECO:0000256" key="4">
    <source>
        <dbReference type="ARBA" id="ARBA00022692"/>
    </source>
</evidence>
<evidence type="ECO:0000313" key="13">
    <source>
        <dbReference type="EMBL" id="KYF72057.1"/>
    </source>
</evidence>
<dbReference type="SUPFAM" id="SSF90123">
    <property type="entry name" value="ABC transporter transmembrane region"/>
    <property type="match status" value="1"/>
</dbReference>
<feature type="compositionally biased region" description="Low complexity" evidence="9">
    <location>
        <begin position="640"/>
        <end position="652"/>
    </location>
</feature>
<gene>
    <name evidence="13" type="ORF">BE17_34790</name>
</gene>
<evidence type="ECO:0000259" key="11">
    <source>
        <dbReference type="PROSITE" id="PS50893"/>
    </source>
</evidence>
<feature type="domain" description="ABC transporter" evidence="11">
    <location>
        <begin position="399"/>
        <end position="633"/>
    </location>
</feature>
<evidence type="ECO:0000313" key="14">
    <source>
        <dbReference type="Proteomes" id="UP000075635"/>
    </source>
</evidence>
<dbReference type="PANTHER" id="PTHR24221">
    <property type="entry name" value="ATP-BINDING CASSETTE SUB-FAMILY B"/>
    <property type="match status" value="1"/>
</dbReference>
<keyword evidence="7 10" id="KW-1133">Transmembrane helix</keyword>
<feature type="transmembrane region" description="Helical" evidence="10">
    <location>
        <begin position="186"/>
        <end position="208"/>
    </location>
</feature>
<dbReference type="InterPro" id="IPR027417">
    <property type="entry name" value="P-loop_NTPase"/>
</dbReference>
<evidence type="ECO:0000256" key="7">
    <source>
        <dbReference type="ARBA" id="ARBA00022989"/>
    </source>
</evidence>
<evidence type="ECO:0000259" key="12">
    <source>
        <dbReference type="PROSITE" id="PS50929"/>
    </source>
</evidence>
<comment type="caution">
    <text evidence="13">The sequence shown here is derived from an EMBL/GenBank/DDBJ whole genome shotgun (WGS) entry which is preliminary data.</text>
</comment>
<dbReference type="PANTHER" id="PTHR24221:SF654">
    <property type="entry name" value="ATP-BINDING CASSETTE SUB-FAMILY B MEMBER 6"/>
    <property type="match status" value="1"/>
</dbReference>
<dbReference type="InterPro" id="IPR003593">
    <property type="entry name" value="AAA+_ATPase"/>
</dbReference>
<feature type="transmembrane region" description="Helical" evidence="10">
    <location>
        <begin position="56"/>
        <end position="78"/>
    </location>
</feature>
<sequence>MSAQAHRKNYRPSPPRREGRTSRLSPRSTLAAPSRSAGAERLRFFLRVGAYFKGEWARLGVLCLLVAISIAISLLQVWPVAVIVDLISTGPREGDLVHRLLLAPLPDSLLGRVLGLAAMTLVLRVAQEFVGMGRTLLNFRIGYGGLMRVRCDLYRKLQALHIGYHRAQPQGDALYRLNQDATGFHGILNVAVSVMGSALTLAVMLCIMASRSPALTLLALAVVPPLLLTNVKFGRALHRKCTEAKEVESELTTSVQRSMASIGLVQAFGREADEEARFHATLRHSVKAWLRLHHDELRHTLTVGSILGLGGALVLGYGGALVVEARAGAGDAGMTLGALTAFLGYLGMLYDPLCKLTGAGAAVQGGVAGAQRVFEVLDRDQAVIDVHDAAALPRQPRVLELEGVGFEYRPGHPVLRGVDATIRPGEMVAFVGSVGSGKTTLLSLLPRFHNPTCGALRLDGIDTRAIRMADLRRHIALVLQDGILLPATIAENIGYGRPSATDAEIRRAAEMAGAAGFVEALPDGYATQIADGGLNLSAGQRQRIAIARALLTDAPILVLDEPTDGLDAEHERTIGEALRALKGQRTIVLMSHRLSTVVDCDEIYVMERGRVVERGAHADLLRRGGVYTEMARWQLLHTGHAGAHPGHAGAPPRSSPRRAHHPAPPSESYRGDDALWGEDGLMG</sequence>
<keyword evidence="6" id="KW-0067">ATP-binding</keyword>
<feature type="domain" description="ABC transmembrane type-1" evidence="12">
    <location>
        <begin position="61"/>
        <end position="365"/>
    </location>
</feature>
<name>A0A150QVJ0_SORCE</name>
<comment type="subcellular location">
    <subcellularLocation>
        <location evidence="1">Cell membrane</location>
        <topology evidence="1">Multi-pass membrane protein</topology>
    </subcellularLocation>
</comment>
<dbReference type="SMART" id="SM00382">
    <property type="entry name" value="AAA"/>
    <property type="match status" value="1"/>
</dbReference>